<evidence type="ECO:0000313" key="2">
    <source>
        <dbReference type="Proteomes" id="UP001162483"/>
    </source>
</evidence>
<organism evidence="1 2">
    <name type="scientific">Staurois parvus</name>
    <dbReference type="NCBI Taxonomy" id="386267"/>
    <lineage>
        <taxon>Eukaryota</taxon>
        <taxon>Metazoa</taxon>
        <taxon>Chordata</taxon>
        <taxon>Craniata</taxon>
        <taxon>Vertebrata</taxon>
        <taxon>Euteleostomi</taxon>
        <taxon>Amphibia</taxon>
        <taxon>Batrachia</taxon>
        <taxon>Anura</taxon>
        <taxon>Neobatrachia</taxon>
        <taxon>Ranoidea</taxon>
        <taxon>Ranidae</taxon>
        <taxon>Staurois</taxon>
    </lineage>
</organism>
<name>A0ABN9G6J7_9NEOB</name>
<evidence type="ECO:0000313" key="1">
    <source>
        <dbReference type="EMBL" id="CAI9605021.1"/>
    </source>
</evidence>
<dbReference type="EMBL" id="CATNWA010018057">
    <property type="protein sequence ID" value="CAI9605021.1"/>
    <property type="molecule type" value="Genomic_DNA"/>
</dbReference>
<proteinExistence type="predicted"/>
<accession>A0ABN9G6J7</accession>
<sequence>MSFSMLWGFGMNNHVLTEMITS</sequence>
<keyword evidence="2" id="KW-1185">Reference proteome</keyword>
<comment type="caution">
    <text evidence="1">The sequence shown here is derived from an EMBL/GenBank/DDBJ whole genome shotgun (WGS) entry which is preliminary data.</text>
</comment>
<reference evidence="1" key="1">
    <citation type="submission" date="2023-05" db="EMBL/GenBank/DDBJ databases">
        <authorList>
            <person name="Stuckert A."/>
        </authorList>
    </citation>
    <scope>NUCLEOTIDE SEQUENCE</scope>
</reference>
<gene>
    <name evidence="1" type="ORF">SPARVUS_LOCUS13537791</name>
</gene>
<dbReference type="Proteomes" id="UP001162483">
    <property type="component" value="Unassembled WGS sequence"/>
</dbReference>
<protein>
    <submittedName>
        <fullName evidence="1">Uncharacterized protein</fullName>
    </submittedName>
</protein>